<evidence type="ECO:0000259" key="9">
    <source>
        <dbReference type="PROSITE" id="PS51294"/>
    </source>
</evidence>
<reference evidence="10 11" key="1">
    <citation type="submission" date="2015-08" db="EMBL/GenBank/DDBJ databases">
        <title>The genome of the Asian arowana (Scleropages formosus).</title>
        <authorList>
            <person name="Tan M.H."/>
            <person name="Gan H.M."/>
            <person name="Croft L.J."/>
            <person name="Austin C.M."/>
        </authorList>
    </citation>
    <scope>NUCLEOTIDE SEQUENCE [LARGE SCALE GENOMIC DNA]</scope>
    <source>
        <strain evidence="10">Aro1</strain>
    </source>
</reference>
<keyword evidence="3" id="KW-0238">DNA-binding</keyword>
<feature type="region of interest" description="Disordered" evidence="6">
    <location>
        <begin position="32"/>
        <end position="65"/>
    </location>
</feature>
<keyword evidence="1" id="KW-0677">Repeat</keyword>
<feature type="domain" description="Myb-like" evidence="7">
    <location>
        <begin position="435"/>
        <end position="486"/>
    </location>
</feature>
<feature type="region of interest" description="Disordered" evidence="6">
    <location>
        <begin position="1110"/>
        <end position="1151"/>
    </location>
</feature>
<evidence type="ECO:0000256" key="3">
    <source>
        <dbReference type="ARBA" id="ARBA00023125"/>
    </source>
</evidence>
<keyword evidence="5" id="KW-0539">Nucleus</keyword>
<evidence type="ECO:0000256" key="6">
    <source>
        <dbReference type="SAM" id="MobiDB-lite"/>
    </source>
</evidence>
<dbReference type="PROSITE" id="PS51294">
    <property type="entry name" value="HTH_MYB"/>
    <property type="match status" value="3"/>
</dbReference>
<feature type="domain" description="Myb-like" evidence="7">
    <location>
        <begin position="275"/>
        <end position="327"/>
    </location>
</feature>
<feature type="compositionally biased region" description="Acidic residues" evidence="6">
    <location>
        <begin position="516"/>
        <end position="532"/>
    </location>
</feature>
<feature type="domain" description="Myb-like" evidence="7">
    <location>
        <begin position="328"/>
        <end position="382"/>
    </location>
</feature>
<dbReference type="InterPro" id="IPR009057">
    <property type="entry name" value="Homeodomain-like_sf"/>
</dbReference>
<evidence type="ECO:0000259" key="8">
    <source>
        <dbReference type="PROSITE" id="PS51293"/>
    </source>
</evidence>
<dbReference type="Gene3D" id="1.10.10.60">
    <property type="entry name" value="Homeodomain-like"/>
    <property type="match status" value="4"/>
</dbReference>
<dbReference type="PROSITE" id="PS50090">
    <property type="entry name" value="MYB_LIKE"/>
    <property type="match status" value="4"/>
</dbReference>
<dbReference type="PANTHER" id="PTHR46621">
    <property type="entry name" value="SNRNA-ACTIVATING PROTEIN COMPLEX SUBUNIT 4"/>
    <property type="match status" value="1"/>
</dbReference>
<gene>
    <name evidence="10" type="ORF">Z043_123567</name>
</gene>
<dbReference type="InterPro" id="IPR017930">
    <property type="entry name" value="Myb_dom"/>
</dbReference>
<dbReference type="PANTHER" id="PTHR46621:SF1">
    <property type="entry name" value="SNRNA-ACTIVATING PROTEIN COMPLEX SUBUNIT 4"/>
    <property type="match status" value="1"/>
</dbReference>
<dbReference type="GO" id="GO:0019185">
    <property type="term" value="C:snRNA-activating protein complex"/>
    <property type="evidence" value="ECO:0007669"/>
    <property type="project" value="TreeGrafter"/>
</dbReference>
<feature type="region of interest" description="Disordered" evidence="6">
    <location>
        <begin position="489"/>
        <end position="532"/>
    </location>
</feature>
<sequence length="1335" mass="146804">CVADDGSEDSEVQPAHLAELVAERERVQKEIEELEHTLGPRDPDDGGEAAAATDSSEEDSGEELDLPHNVETCLQMNLVYQEVLKEKLVELERLLLDNREQQKKVMAQITGPVAPQPSSSAMSPYSIYLGHFMKPYFKDKISSLGPPPNSETRDKMSKGSMSFNDVKIKRWEGWHKTLLFNAVVKDTMKRLLQPKISKLEYLTKKMSKASDMEKQILQKQVGQIEREIEDINAMTTDQLVGNRHDDHDWDKISNIDFEGTRNAADIRRFWQNCLHPSVNKSLWKKDEIEKLKGIVEEYKACHWDQIAEKLGTNRTAFMCLQMYQRYINKGFRKSVWSKEEDEVLKELVYKMRIGNFIPYTQISYFMEGRDSSQLIYRWTQVLDPTLRKGHWSKEEDELLLKAVAKYGMKDWAKIRTEVPGRTDGQCRDRYLDCLKGGVKKGPWSKEEDALLIKLVEKHGVGRWAKISTELPNRLDCQCLQRWKAMTGYGKPKRSGWRKGQRRAPRKRTRKVKVKVEEEEEDMSTSEDEEQLVFMDSEEEAPVKEDEEENDTKQYFLPSVEEWIPKTISRFPQFGQRVVRVPQEDAAGSVPPGRSRLGRIPSANSLIRAEHLTGLRSTVVDLSGCPLGVVVDSELQPQEEENFSENELIKVSLREVKGLLGSSWSSRVIQRGAERKGGPQGPAQHGTLLSKQQLGGPDAPKSRSLQASGTTRIHSPALNAELLIAVLPWVGSLLVPLKSEHLTEAKVVREKVKAIGLTSTPVFMLFLKVLCIDAEGCKKVIEERRRRRAVTYVTQLTTSGQDPAVPPVCLKKPRKANTHTVAQMLYEKRQREFAAKAPAQPRKSQLFVPCVMVPQTVLLKPAVQQPAPLASCLPAAPVQPGAILPKKRLHKPAEDSEPLDLATKRARVKTVYPRPASGPCVPQGAAAALSGSVTWIVTPNGLLPVSGLGALMPAVTQTAVKGGVSPGGGAAAGPLPLGASANTAAGASQQVTGVSSAPSAVSPPALSPAAPRSSPGARASTAAPTAAAPVRPIATPVPFVPLAVRLPLTTRVSSPQISQRAVTQAQTGFMSLVSVPSNSTLPLPSPVDQTASPAGARSQPVVHVVQPGASVTPVPAGGRSPPRAVRLLQPGTSAATEPQRPAEPGSKSKHIGFDPNLMFLEEESQVREWMKGTGGVVLPQLDSTLPYLPPFVSNLATLADLLQRKSSLEMSALQLLDQGEQVAEEQDRVDAVRALVAERFGGNPAYLLLKARFLACFTLPAFLATVHPHRRQWPPVLSSHENSDGEDGVNMEAKADSKVDAKPCQSTPLSTDGEGREAPQFSGMLTRRRSRIAQNH</sequence>
<dbReference type="Pfam" id="PF00249">
    <property type="entry name" value="Myb_DNA-binding"/>
    <property type="match status" value="2"/>
</dbReference>
<feature type="region of interest" description="Disordered" evidence="6">
    <location>
        <begin position="1272"/>
        <end position="1335"/>
    </location>
</feature>
<evidence type="ECO:0000256" key="1">
    <source>
        <dbReference type="ARBA" id="ARBA00022737"/>
    </source>
</evidence>
<dbReference type="PROSITE" id="PS51293">
    <property type="entry name" value="SANT"/>
    <property type="match status" value="1"/>
</dbReference>
<evidence type="ECO:0000256" key="5">
    <source>
        <dbReference type="ARBA" id="ARBA00023242"/>
    </source>
</evidence>
<dbReference type="GO" id="GO:0042796">
    <property type="term" value="P:snRNA transcription by RNA polymerase III"/>
    <property type="evidence" value="ECO:0007669"/>
    <property type="project" value="TreeGrafter"/>
</dbReference>
<dbReference type="InterPro" id="IPR051575">
    <property type="entry name" value="Myb-like_DNA-bd"/>
</dbReference>
<feature type="domain" description="HTH myb-type" evidence="9">
    <location>
        <begin position="439"/>
        <end position="490"/>
    </location>
</feature>
<dbReference type="GO" id="GO:0001006">
    <property type="term" value="F:RNA polymerase III type 3 promoter sequence-specific DNA binding"/>
    <property type="evidence" value="ECO:0007669"/>
    <property type="project" value="TreeGrafter"/>
</dbReference>
<feature type="domain" description="SANT" evidence="8">
    <location>
        <begin position="386"/>
        <end position="438"/>
    </location>
</feature>
<feature type="compositionally biased region" description="Acidic residues" evidence="6">
    <location>
        <begin position="55"/>
        <end position="64"/>
    </location>
</feature>
<protein>
    <submittedName>
        <fullName evidence="10">snRNA-activating protein complex subunit 4-like</fullName>
    </submittedName>
</protein>
<dbReference type="GO" id="GO:0042795">
    <property type="term" value="P:snRNA transcription by RNA polymerase II"/>
    <property type="evidence" value="ECO:0007669"/>
    <property type="project" value="TreeGrafter"/>
</dbReference>
<accession>A0A0N8JVN0</accession>
<evidence type="ECO:0000313" key="11">
    <source>
        <dbReference type="Proteomes" id="UP000034805"/>
    </source>
</evidence>
<keyword evidence="4" id="KW-0804">Transcription</keyword>
<dbReference type="SMART" id="SM00717">
    <property type="entry name" value="SANT"/>
    <property type="match status" value="5"/>
</dbReference>
<proteinExistence type="predicted"/>
<feature type="compositionally biased region" description="Basic and acidic residues" evidence="6">
    <location>
        <begin position="32"/>
        <end position="44"/>
    </location>
</feature>
<organism evidence="10 11">
    <name type="scientific">Scleropages formosus</name>
    <name type="common">Asian bonytongue</name>
    <name type="synonym">Osteoglossum formosum</name>
    <dbReference type="NCBI Taxonomy" id="113540"/>
    <lineage>
        <taxon>Eukaryota</taxon>
        <taxon>Metazoa</taxon>
        <taxon>Chordata</taxon>
        <taxon>Craniata</taxon>
        <taxon>Vertebrata</taxon>
        <taxon>Euteleostomi</taxon>
        <taxon>Actinopterygii</taxon>
        <taxon>Neopterygii</taxon>
        <taxon>Teleostei</taxon>
        <taxon>Osteoglossocephala</taxon>
        <taxon>Osteoglossomorpha</taxon>
        <taxon>Osteoglossiformes</taxon>
        <taxon>Osteoglossidae</taxon>
        <taxon>Scleropages</taxon>
    </lineage>
</organism>
<dbReference type="GO" id="GO:0000978">
    <property type="term" value="F:RNA polymerase II cis-regulatory region sequence-specific DNA binding"/>
    <property type="evidence" value="ECO:0007669"/>
    <property type="project" value="TreeGrafter"/>
</dbReference>
<feature type="domain" description="Myb-like" evidence="7">
    <location>
        <begin position="383"/>
        <end position="434"/>
    </location>
</feature>
<feature type="region of interest" description="Disordered" evidence="6">
    <location>
        <begin position="670"/>
        <end position="709"/>
    </location>
</feature>
<dbReference type="EMBL" id="JARO02013655">
    <property type="protein sequence ID" value="KPP58593.1"/>
    <property type="molecule type" value="Genomic_DNA"/>
</dbReference>
<feature type="compositionally biased region" description="Basic residues" evidence="6">
    <location>
        <begin position="1325"/>
        <end position="1335"/>
    </location>
</feature>
<dbReference type="SUPFAM" id="SSF46689">
    <property type="entry name" value="Homeodomain-like"/>
    <property type="match status" value="3"/>
</dbReference>
<dbReference type="CDD" id="cd00167">
    <property type="entry name" value="SANT"/>
    <property type="match status" value="2"/>
</dbReference>
<evidence type="ECO:0000313" key="10">
    <source>
        <dbReference type="EMBL" id="KPP58593.1"/>
    </source>
</evidence>
<dbReference type="InterPro" id="IPR001005">
    <property type="entry name" value="SANT/Myb"/>
</dbReference>
<dbReference type="Proteomes" id="UP000034805">
    <property type="component" value="Unassembled WGS sequence"/>
</dbReference>
<dbReference type="Pfam" id="PF13921">
    <property type="entry name" value="Myb_DNA-bind_6"/>
    <property type="match status" value="1"/>
</dbReference>
<keyword evidence="2" id="KW-0805">Transcription regulation</keyword>
<feature type="region of interest" description="Disordered" evidence="6">
    <location>
        <begin position="993"/>
        <end position="1026"/>
    </location>
</feature>
<evidence type="ECO:0000256" key="2">
    <source>
        <dbReference type="ARBA" id="ARBA00023015"/>
    </source>
</evidence>
<feature type="non-terminal residue" evidence="10">
    <location>
        <position position="1"/>
    </location>
</feature>
<dbReference type="InterPro" id="IPR017884">
    <property type="entry name" value="SANT_dom"/>
</dbReference>
<evidence type="ECO:0000259" key="7">
    <source>
        <dbReference type="PROSITE" id="PS50090"/>
    </source>
</evidence>
<comment type="caution">
    <text evidence="10">The sequence shown here is derived from an EMBL/GenBank/DDBJ whole genome shotgun (WGS) entry which is preliminary data.</text>
</comment>
<name>A0A0N8JVN0_SCLFO</name>
<feature type="compositionally biased region" description="Basic residues" evidence="6">
    <location>
        <begin position="490"/>
        <end position="512"/>
    </location>
</feature>
<dbReference type="FunFam" id="1.10.10.60:FF:000321">
    <property type="entry name" value="Small nuclear RNA-activating complex, polypeptide 4"/>
    <property type="match status" value="1"/>
</dbReference>
<feature type="domain" description="HTH myb-type" evidence="9">
    <location>
        <begin position="275"/>
        <end position="331"/>
    </location>
</feature>
<evidence type="ECO:0000256" key="4">
    <source>
        <dbReference type="ARBA" id="ARBA00023163"/>
    </source>
</evidence>
<feature type="domain" description="HTH myb-type" evidence="9">
    <location>
        <begin position="383"/>
        <end position="438"/>
    </location>
</feature>
<feature type="compositionally biased region" description="Low complexity" evidence="6">
    <location>
        <begin position="994"/>
        <end position="1026"/>
    </location>
</feature>